<dbReference type="InterPro" id="IPR013761">
    <property type="entry name" value="SAM/pointed_sf"/>
</dbReference>
<dbReference type="SMART" id="SM00784">
    <property type="entry name" value="SPT2"/>
    <property type="match status" value="1"/>
</dbReference>
<evidence type="ECO:0000313" key="8">
    <source>
        <dbReference type="Proteomes" id="UP000481153"/>
    </source>
</evidence>
<reference evidence="7 8" key="1">
    <citation type="submission" date="2019-07" db="EMBL/GenBank/DDBJ databases">
        <title>Genomics analysis of Aphanomyces spp. identifies a new class of oomycete effector associated with host adaptation.</title>
        <authorList>
            <person name="Gaulin E."/>
        </authorList>
    </citation>
    <scope>NUCLEOTIDE SEQUENCE [LARGE SCALE GENOMIC DNA]</scope>
    <source>
        <strain evidence="7 8">ATCC 201684</strain>
    </source>
</reference>
<gene>
    <name evidence="7" type="ORF">Ae201684_012162</name>
</gene>
<dbReference type="Pfam" id="PF08243">
    <property type="entry name" value="SPT2"/>
    <property type="match status" value="1"/>
</dbReference>
<dbReference type="SUPFAM" id="SSF47676">
    <property type="entry name" value="Conserved domain common to transcription factors TFIIS, elongin A, CRSP70"/>
    <property type="match status" value="1"/>
</dbReference>
<protein>
    <recommendedName>
        <fullName evidence="9">SAM domain-containing protein</fullName>
    </recommendedName>
</protein>
<feature type="compositionally biased region" description="Basic residues" evidence="4">
    <location>
        <begin position="383"/>
        <end position="397"/>
    </location>
</feature>
<feature type="region of interest" description="Disordered" evidence="4">
    <location>
        <begin position="379"/>
        <end position="408"/>
    </location>
</feature>
<evidence type="ECO:0000256" key="3">
    <source>
        <dbReference type="PROSITE-ProRule" id="PRU00649"/>
    </source>
</evidence>
<feature type="region of interest" description="Disordered" evidence="4">
    <location>
        <begin position="294"/>
        <end position="318"/>
    </location>
</feature>
<dbReference type="InterPro" id="IPR001660">
    <property type="entry name" value="SAM"/>
</dbReference>
<dbReference type="EMBL" id="VJMJ01000154">
    <property type="protein sequence ID" value="KAF0730462.1"/>
    <property type="molecule type" value="Genomic_DNA"/>
</dbReference>
<dbReference type="Proteomes" id="UP000481153">
    <property type="component" value="Unassembled WGS sequence"/>
</dbReference>
<proteinExistence type="inferred from homology"/>
<feature type="domain" description="SAM" evidence="5">
    <location>
        <begin position="319"/>
        <end position="384"/>
    </location>
</feature>
<dbReference type="PROSITE" id="PS51319">
    <property type="entry name" value="TFIIS_N"/>
    <property type="match status" value="1"/>
</dbReference>
<name>A0A6G0WSJ9_9STRA</name>
<dbReference type="PANTHER" id="PTHR22691">
    <property type="entry name" value="YEAST SPT2-RELATED"/>
    <property type="match status" value="1"/>
</dbReference>
<dbReference type="GO" id="GO:0042393">
    <property type="term" value="F:histone binding"/>
    <property type="evidence" value="ECO:0007669"/>
    <property type="project" value="TreeGrafter"/>
</dbReference>
<dbReference type="GO" id="GO:0003677">
    <property type="term" value="F:DNA binding"/>
    <property type="evidence" value="ECO:0007669"/>
    <property type="project" value="TreeGrafter"/>
</dbReference>
<keyword evidence="8" id="KW-1185">Reference proteome</keyword>
<feature type="compositionally biased region" description="Polar residues" evidence="4">
    <location>
        <begin position="169"/>
        <end position="186"/>
    </location>
</feature>
<keyword evidence="2" id="KW-0175">Coiled coil</keyword>
<dbReference type="PROSITE" id="PS50105">
    <property type="entry name" value="SAM_DOMAIN"/>
    <property type="match status" value="1"/>
</dbReference>
<feature type="compositionally biased region" description="Basic and acidic residues" evidence="4">
    <location>
        <begin position="259"/>
        <end position="268"/>
    </location>
</feature>
<dbReference type="Gene3D" id="1.20.930.10">
    <property type="entry name" value="Conserved domain common to transcription factors TFIIS, elongin A, CRSP70"/>
    <property type="match status" value="1"/>
</dbReference>
<comment type="caution">
    <text evidence="7">The sequence shown here is derived from an EMBL/GenBank/DDBJ whole genome shotgun (WGS) entry which is preliminary data.</text>
</comment>
<feature type="compositionally biased region" description="Basic and acidic residues" evidence="4">
    <location>
        <begin position="222"/>
        <end position="231"/>
    </location>
</feature>
<evidence type="ECO:0008006" key="9">
    <source>
        <dbReference type="Google" id="ProtNLM"/>
    </source>
</evidence>
<organism evidence="7 8">
    <name type="scientific">Aphanomyces euteiches</name>
    <dbReference type="NCBI Taxonomy" id="100861"/>
    <lineage>
        <taxon>Eukaryota</taxon>
        <taxon>Sar</taxon>
        <taxon>Stramenopiles</taxon>
        <taxon>Oomycota</taxon>
        <taxon>Saprolegniomycetes</taxon>
        <taxon>Saprolegniales</taxon>
        <taxon>Verrucalvaceae</taxon>
        <taxon>Aphanomyces</taxon>
    </lineage>
</organism>
<accession>A0A6G0WSJ9</accession>
<evidence type="ECO:0000256" key="1">
    <source>
        <dbReference type="ARBA" id="ARBA00006461"/>
    </source>
</evidence>
<keyword evidence="3" id="KW-0539">Nucleus</keyword>
<dbReference type="VEuPathDB" id="FungiDB:AeMF1_015928"/>
<dbReference type="GO" id="GO:0006334">
    <property type="term" value="P:nucleosome assembly"/>
    <property type="evidence" value="ECO:0007669"/>
    <property type="project" value="TreeGrafter"/>
</dbReference>
<sequence length="492" mass="56036">MSNKLHNVISESDWKTNRETARNLQKWLATLKTYKPDQNALRETRIGVAVSKLRKHDDNCVSAYASMLTGKWKSALDIKTAGSTSRGPENDRTMNIEAERKNEAARQRLQQSYANEKAKREARTSVFLDNPVAKRGKGRKSVSTTTITRYVNPPRPGVERKIPRAIAPPSTSKTISQVRPSSNINRSSSEHTKSYSSTSQPIKKMTPEEERHHRRQMQYRMLAEKKARETGKTVPASISKAVPAAKSTPAPASHSKPRSSSDKSERRPVKAAPTMNPKDKVDKEFLDKMYPRVAGRPPVETNTKQKRDEGSKAPAPLKEGEREVMHWLKGLTEDMSQYAQTFFDNGFDSMKLVSTINDKDIAAMIPKRGHCRVVEMAVQSLKQSRKSKPPPVAKRKRPSYDDDEYDSDDGFVVNDEEDHFVPGAITSMFRKGRGRRPAYYDDDGDSSDMEASFEEIQREEYRSARYGDYEDEVEDLRNRKHKEKKLKRKQKD</sequence>
<dbReference type="Pfam" id="PF08711">
    <property type="entry name" value="Med26"/>
    <property type="match status" value="1"/>
</dbReference>
<dbReference type="PANTHER" id="PTHR22691:SF8">
    <property type="entry name" value="PROTEIN SPT2 HOMOLOG"/>
    <property type="match status" value="1"/>
</dbReference>
<comment type="subcellular location">
    <subcellularLocation>
        <location evidence="3">Nucleus</location>
    </subcellularLocation>
</comment>
<evidence type="ECO:0000259" key="5">
    <source>
        <dbReference type="PROSITE" id="PS50105"/>
    </source>
</evidence>
<feature type="region of interest" description="Disordered" evidence="4">
    <location>
        <begin position="112"/>
        <end position="280"/>
    </location>
</feature>
<evidence type="ECO:0000256" key="4">
    <source>
        <dbReference type="SAM" id="MobiDB-lite"/>
    </source>
</evidence>
<dbReference type="Gene3D" id="1.10.150.50">
    <property type="entry name" value="Transcription Factor, Ets-1"/>
    <property type="match status" value="1"/>
</dbReference>
<evidence type="ECO:0000256" key="2">
    <source>
        <dbReference type="ARBA" id="ARBA00023054"/>
    </source>
</evidence>
<comment type="similarity">
    <text evidence="1">Belongs to the SPT2 family.</text>
</comment>
<dbReference type="GO" id="GO:0006360">
    <property type="term" value="P:transcription by RNA polymerase I"/>
    <property type="evidence" value="ECO:0007669"/>
    <property type="project" value="TreeGrafter"/>
</dbReference>
<dbReference type="GO" id="GO:0005730">
    <property type="term" value="C:nucleolus"/>
    <property type="evidence" value="ECO:0007669"/>
    <property type="project" value="TreeGrafter"/>
</dbReference>
<feature type="domain" description="TFIIS N-terminal" evidence="6">
    <location>
        <begin position="1"/>
        <end position="79"/>
    </location>
</feature>
<evidence type="ECO:0000259" key="6">
    <source>
        <dbReference type="PROSITE" id="PS51319"/>
    </source>
</evidence>
<dbReference type="InterPro" id="IPR035441">
    <property type="entry name" value="TFIIS/LEDGF_dom_sf"/>
</dbReference>
<dbReference type="AlphaFoldDB" id="A0A6G0WSJ9"/>
<dbReference type="InterPro" id="IPR017923">
    <property type="entry name" value="TFIIS_N"/>
</dbReference>
<dbReference type="SUPFAM" id="SSF47769">
    <property type="entry name" value="SAM/Pointed domain"/>
    <property type="match status" value="1"/>
</dbReference>
<evidence type="ECO:0000313" key="7">
    <source>
        <dbReference type="EMBL" id="KAF0730462.1"/>
    </source>
</evidence>
<dbReference type="InterPro" id="IPR013256">
    <property type="entry name" value="Chromatin_SPT2"/>
</dbReference>